<dbReference type="GO" id="GO:0004190">
    <property type="term" value="F:aspartic-type endopeptidase activity"/>
    <property type="evidence" value="ECO:0007669"/>
    <property type="project" value="InterPro"/>
</dbReference>
<keyword evidence="4" id="KW-1185">Reference proteome</keyword>
<gene>
    <name evidence="3" type="ORF">GE061_013012</name>
</gene>
<protein>
    <recommendedName>
        <fullName evidence="2">Peptidase A2 domain-containing protein</fullName>
    </recommendedName>
</protein>
<dbReference type="EMBL" id="WIXP02000004">
    <property type="protein sequence ID" value="KAF6212489.1"/>
    <property type="molecule type" value="Genomic_DNA"/>
</dbReference>
<evidence type="ECO:0000256" key="1">
    <source>
        <dbReference type="ARBA" id="ARBA00022801"/>
    </source>
</evidence>
<accession>A0A8S9XV98</accession>
<dbReference type="Gene3D" id="2.40.70.10">
    <property type="entry name" value="Acid Proteases"/>
    <property type="match status" value="1"/>
</dbReference>
<dbReference type="SUPFAM" id="SSF50630">
    <property type="entry name" value="Acid proteases"/>
    <property type="match status" value="1"/>
</dbReference>
<sequence>MGHVPIVRCQTEQPIRLEVTLEGEPRELIVDTGAAISVLATPVKGAPLKPTKAMAWGADGSQLGFCGEQELTVEVCGTVTRHTFLVFSQEGTGFDLFGLDLMKKVPLLICPDKREAMVALHRETGNRREVSRVAHMEVPVVEPGMDVPTVRPATEVPGLIPHMEVPVVEQGMDVPIIGPGTEVSKLVPHMEVPVDEPGMDVPTIGPGTEVPRLVPHMEVPMVEQGMDVPIIGPGTEVSKLVPHMEIPVVEPGMDVPIDGLGGKTPDLASAPGSACG</sequence>
<dbReference type="InterPro" id="IPR001969">
    <property type="entry name" value="Aspartic_peptidase_AS"/>
</dbReference>
<dbReference type="GO" id="GO:0006508">
    <property type="term" value="P:proteolysis"/>
    <property type="evidence" value="ECO:0007669"/>
    <property type="project" value="InterPro"/>
</dbReference>
<dbReference type="Pfam" id="PF00077">
    <property type="entry name" value="RVP"/>
    <property type="match status" value="1"/>
</dbReference>
<reference evidence="3" key="1">
    <citation type="journal article" date="2021" name="Mol. Ecol. Resour.">
        <title>Apolygus lucorum genome provides insights into omnivorousness and mesophyll feeding.</title>
        <authorList>
            <person name="Liu Y."/>
            <person name="Liu H."/>
            <person name="Wang H."/>
            <person name="Huang T."/>
            <person name="Liu B."/>
            <person name="Yang B."/>
            <person name="Yin L."/>
            <person name="Li B."/>
            <person name="Zhang Y."/>
            <person name="Zhang S."/>
            <person name="Jiang F."/>
            <person name="Zhang X."/>
            <person name="Ren Y."/>
            <person name="Wang B."/>
            <person name="Wang S."/>
            <person name="Lu Y."/>
            <person name="Wu K."/>
            <person name="Fan W."/>
            <person name="Wang G."/>
        </authorList>
    </citation>
    <scope>NUCLEOTIDE SEQUENCE</scope>
    <source>
        <strain evidence="3">12Hb</strain>
    </source>
</reference>
<dbReference type="PROSITE" id="PS00141">
    <property type="entry name" value="ASP_PROTEASE"/>
    <property type="match status" value="1"/>
</dbReference>
<evidence type="ECO:0000313" key="4">
    <source>
        <dbReference type="Proteomes" id="UP000466442"/>
    </source>
</evidence>
<dbReference type="InterPro" id="IPR021109">
    <property type="entry name" value="Peptidase_aspartic_dom_sf"/>
</dbReference>
<name>A0A8S9XV98_APOLU</name>
<dbReference type="OrthoDB" id="6630337at2759"/>
<comment type="caution">
    <text evidence="3">The sequence shown here is derived from an EMBL/GenBank/DDBJ whole genome shotgun (WGS) entry which is preliminary data.</text>
</comment>
<organism evidence="3 4">
    <name type="scientific">Apolygus lucorum</name>
    <name type="common">Small green plant bug</name>
    <name type="synonym">Lygocoris lucorum</name>
    <dbReference type="NCBI Taxonomy" id="248454"/>
    <lineage>
        <taxon>Eukaryota</taxon>
        <taxon>Metazoa</taxon>
        <taxon>Ecdysozoa</taxon>
        <taxon>Arthropoda</taxon>
        <taxon>Hexapoda</taxon>
        <taxon>Insecta</taxon>
        <taxon>Pterygota</taxon>
        <taxon>Neoptera</taxon>
        <taxon>Paraneoptera</taxon>
        <taxon>Hemiptera</taxon>
        <taxon>Heteroptera</taxon>
        <taxon>Panheteroptera</taxon>
        <taxon>Cimicomorpha</taxon>
        <taxon>Miridae</taxon>
        <taxon>Mirini</taxon>
        <taxon>Apolygus</taxon>
    </lineage>
</organism>
<dbReference type="InterPro" id="IPR001995">
    <property type="entry name" value="Peptidase_A2_cat"/>
</dbReference>
<evidence type="ECO:0000259" key="2">
    <source>
        <dbReference type="PROSITE" id="PS50175"/>
    </source>
</evidence>
<dbReference type="InterPro" id="IPR018061">
    <property type="entry name" value="Retropepsins"/>
</dbReference>
<dbReference type="AlphaFoldDB" id="A0A8S9XV98"/>
<feature type="domain" description="Peptidase A2" evidence="2">
    <location>
        <begin position="26"/>
        <end position="101"/>
    </location>
</feature>
<keyword evidence="1" id="KW-0378">Hydrolase</keyword>
<evidence type="ECO:0000313" key="3">
    <source>
        <dbReference type="EMBL" id="KAF6212489.1"/>
    </source>
</evidence>
<proteinExistence type="predicted"/>
<dbReference type="PROSITE" id="PS50175">
    <property type="entry name" value="ASP_PROT_RETROV"/>
    <property type="match status" value="1"/>
</dbReference>
<dbReference type="Proteomes" id="UP000466442">
    <property type="component" value="Unassembled WGS sequence"/>
</dbReference>